<feature type="transmembrane region" description="Helical" evidence="1">
    <location>
        <begin position="55"/>
        <end position="73"/>
    </location>
</feature>
<evidence type="ECO:0000313" key="3">
    <source>
        <dbReference type="Proteomes" id="UP001642360"/>
    </source>
</evidence>
<feature type="transmembrane region" description="Helical" evidence="1">
    <location>
        <begin position="106"/>
        <end position="130"/>
    </location>
</feature>
<evidence type="ECO:0000256" key="1">
    <source>
        <dbReference type="SAM" id="Phobius"/>
    </source>
</evidence>
<dbReference type="EMBL" id="CAUOFW020005305">
    <property type="protein sequence ID" value="CAK9169531.1"/>
    <property type="molecule type" value="Genomic_DNA"/>
</dbReference>
<dbReference type="PANTHER" id="PTHR38519:SF3">
    <property type="entry name" value="PRA1 FAMILY PROTEIN"/>
    <property type="match status" value="1"/>
</dbReference>
<protein>
    <submittedName>
        <fullName evidence="2">Uncharacterized protein</fullName>
    </submittedName>
</protein>
<proteinExistence type="predicted"/>
<keyword evidence="1" id="KW-0812">Transmembrane</keyword>
<evidence type="ECO:0000313" key="2">
    <source>
        <dbReference type="EMBL" id="CAK9169531.1"/>
    </source>
</evidence>
<keyword evidence="1" id="KW-1133">Transmembrane helix</keyword>
<sequence length="179" mass="20516">MEPYTGHQPPLLQLLQPHKPKTFKAKTQTNFNLIFPFNIPLTPEAAAVRIIRNLGYFRLYYTMFIWVILFITLMPKRKLSLCTCSCYVHLPDSIVLHRIIDKRFDLSLMTALTAVDLILTGAAIHLFFFVNEEVCAAGELVPLVYDKAAENDKSPIWCVSMNLLLVPGRWNRSMMDSRG</sequence>
<dbReference type="AlphaFoldDB" id="A0ABC8TNW2"/>
<accession>A0ABC8TNW2</accession>
<keyword evidence="1" id="KW-0472">Membrane</keyword>
<reference evidence="2 3" key="1">
    <citation type="submission" date="2024-02" db="EMBL/GenBank/DDBJ databases">
        <authorList>
            <person name="Vignale AGUSTIN F."/>
            <person name="Sosa J E."/>
            <person name="Modenutti C."/>
        </authorList>
    </citation>
    <scope>NUCLEOTIDE SEQUENCE [LARGE SCALE GENOMIC DNA]</scope>
</reference>
<gene>
    <name evidence="2" type="ORF">ILEXP_LOCUS38977</name>
</gene>
<comment type="caution">
    <text evidence="2">The sequence shown here is derived from an EMBL/GenBank/DDBJ whole genome shotgun (WGS) entry which is preliminary data.</text>
</comment>
<dbReference type="Proteomes" id="UP001642360">
    <property type="component" value="Unassembled WGS sequence"/>
</dbReference>
<keyword evidence="3" id="KW-1185">Reference proteome</keyword>
<dbReference type="PANTHER" id="PTHR38519">
    <property type="entry name" value="PRA1 FAMILY PROTEIN"/>
    <property type="match status" value="1"/>
</dbReference>
<organism evidence="2 3">
    <name type="scientific">Ilex paraguariensis</name>
    <name type="common">yerba mate</name>
    <dbReference type="NCBI Taxonomy" id="185542"/>
    <lineage>
        <taxon>Eukaryota</taxon>
        <taxon>Viridiplantae</taxon>
        <taxon>Streptophyta</taxon>
        <taxon>Embryophyta</taxon>
        <taxon>Tracheophyta</taxon>
        <taxon>Spermatophyta</taxon>
        <taxon>Magnoliopsida</taxon>
        <taxon>eudicotyledons</taxon>
        <taxon>Gunneridae</taxon>
        <taxon>Pentapetalae</taxon>
        <taxon>asterids</taxon>
        <taxon>campanulids</taxon>
        <taxon>Aquifoliales</taxon>
        <taxon>Aquifoliaceae</taxon>
        <taxon>Ilex</taxon>
    </lineage>
</organism>
<name>A0ABC8TNW2_9AQUA</name>